<dbReference type="GO" id="GO:0000724">
    <property type="term" value="P:double-strand break repair via homologous recombination"/>
    <property type="evidence" value="ECO:0007669"/>
    <property type="project" value="TreeGrafter"/>
</dbReference>
<keyword evidence="5" id="KW-1185">Reference proteome</keyword>
<name>A0AAV8ZIY1_9CUCU</name>
<dbReference type="InterPro" id="IPR013970">
    <property type="entry name" value="Rfa2"/>
</dbReference>
<organism evidence="4 5">
    <name type="scientific">Rhamnusium bicolor</name>
    <dbReference type="NCBI Taxonomy" id="1586634"/>
    <lineage>
        <taxon>Eukaryota</taxon>
        <taxon>Metazoa</taxon>
        <taxon>Ecdysozoa</taxon>
        <taxon>Arthropoda</taxon>
        <taxon>Hexapoda</taxon>
        <taxon>Insecta</taxon>
        <taxon>Pterygota</taxon>
        <taxon>Neoptera</taxon>
        <taxon>Endopterygota</taxon>
        <taxon>Coleoptera</taxon>
        <taxon>Polyphaga</taxon>
        <taxon>Cucujiformia</taxon>
        <taxon>Chrysomeloidea</taxon>
        <taxon>Cerambycidae</taxon>
        <taxon>Lepturinae</taxon>
        <taxon>Rhagiini</taxon>
        <taxon>Rhamnusium</taxon>
    </lineage>
</organism>
<dbReference type="GO" id="GO:0003684">
    <property type="term" value="F:damaged DNA binding"/>
    <property type="evidence" value="ECO:0007669"/>
    <property type="project" value="TreeGrafter"/>
</dbReference>
<dbReference type="GO" id="GO:0006289">
    <property type="term" value="P:nucleotide-excision repair"/>
    <property type="evidence" value="ECO:0007669"/>
    <property type="project" value="TreeGrafter"/>
</dbReference>
<evidence type="ECO:0000256" key="1">
    <source>
        <dbReference type="ARBA" id="ARBA00004123"/>
    </source>
</evidence>
<protein>
    <recommendedName>
        <fullName evidence="6">Replication factor A protein 3</fullName>
    </recommendedName>
</protein>
<dbReference type="GO" id="GO:0035861">
    <property type="term" value="C:site of double-strand break"/>
    <property type="evidence" value="ECO:0007669"/>
    <property type="project" value="TreeGrafter"/>
</dbReference>
<proteinExistence type="inferred from homology"/>
<evidence type="ECO:0000313" key="5">
    <source>
        <dbReference type="Proteomes" id="UP001162156"/>
    </source>
</evidence>
<accession>A0AAV8ZIY1</accession>
<dbReference type="PANTHER" id="PTHR15114:SF1">
    <property type="entry name" value="REPLICATION PROTEIN A 14 KDA SUBUNIT"/>
    <property type="match status" value="1"/>
</dbReference>
<evidence type="ECO:0000256" key="2">
    <source>
        <dbReference type="ARBA" id="ARBA00009761"/>
    </source>
</evidence>
<comment type="similarity">
    <text evidence="2">Belongs to the replication factor A protein 3 family.</text>
</comment>
<sequence>MSNVREIVNGAQLNGFINKKVSLTGFVTEKAPNGMWFDLRAADNQIVKVALKRPLDKPLEGYVEVHGTSTGKGVTADEFIIFNNEQFDAKAHNTLCTFLYSVPNIWNTV</sequence>
<reference evidence="4" key="1">
    <citation type="journal article" date="2023" name="Insect Mol. Biol.">
        <title>Genome sequencing provides insights into the evolution of gene families encoding plant cell wall-degrading enzymes in longhorned beetles.</title>
        <authorList>
            <person name="Shin N.R."/>
            <person name="Okamura Y."/>
            <person name="Kirsch R."/>
            <person name="Pauchet Y."/>
        </authorList>
    </citation>
    <scope>NUCLEOTIDE SEQUENCE</scope>
    <source>
        <strain evidence="4">RBIC_L_NR</strain>
    </source>
</reference>
<comment type="subcellular location">
    <subcellularLocation>
        <location evidence="1">Nucleus</location>
    </subcellularLocation>
</comment>
<keyword evidence="3" id="KW-0539">Nucleus</keyword>
<dbReference type="PANTHER" id="PTHR15114">
    <property type="entry name" value="REPLICATION PROTEIN A3"/>
    <property type="match status" value="1"/>
</dbReference>
<dbReference type="GO" id="GO:0006298">
    <property type="term" value="P:mismatch repair"/>
    <property type="evidence" value="ECO:0007669"/>
    <property type="project" value="TreeGrafter"/>
</dbReference>
<dbReference type="InterPro" id="IPR012340">
    <property type="entry name" value="NA-bd_OB-fold"/>
</dbReference>
<dbReference type="Proteomes" id="UP001162156">
    <property type="component" value="Unassembled WGS sequence"/>
</dbReference>
<evidence type="ECO:0008006" key="6">
    <source>
        <dbReference type="Google" id="ProtNLM"/>
    </source>
</evidence>
<evidence type="ECO:0000313" key="4">
    <source>
        <dbReference type="EMBL" id="KAJ8964535.1"/>
    </source>
</evidence>
<dbReference type="GO" id="GO:0005662">
    <property type="term" value="C:DNA replication factor A complex"/>
    <property type="evidence" value="ECO:0007669"/>
    <property type="project" value="TreeGrafter"/>
</dbReference>
<dbReference type="AlphaFoldDB" id="A0AAV8ZIY1"/>
<evidence type="ECO:0000256" key="3">
    <source>
        <dbReference type="ARBA" id="ARBA00023242"/>
    </source>
</evidence>
<gene>
    <name evidence="4" type="ORF">NQ314_004830</name>
</gene>
<dbReference type="GO" id="GO:0003697">
    <property type="term" value="F:single-stranded DNA binding"/>
    <property type="evidence" value="ECO:0007669"/>
    <property type="project" value="TreeGrafter"/>
</dbReference>
<dbReference type="Pfam" id="PF08661">
    <property type="entry name" value="Rep_fac-A_3"/>
    <property type="match status" value="1"/>
</dbReference>
<dbReference type="EMBL" id="JANEYF010001344">
    <property type="protein sequence ID" value="KAJ8964535.1"/>
    <property type="molecule type" value="Genomic_DNA"/>
</dbReference>
<dbReference type="GO" id="GO:0006260">
    <property type="term" value="P:DNA replication"/>
    <property type="evidence" value="ECO:0007669"/>
    <property type="project" value="InterPro"/>
</dbReference>
<dbReference type="SUPFAM" id="SSF50249">
    <property type="entry name" value="Nucleic acid-binding proteins"/>
    <property type="match status" value="1"/>
</dbReference>
<dbReference type="GO" id="GO:0006284">
    <property type="term" value="P:base-excision repair"/>
    <property type="evidence" value="ECO:0007669"/>
    <property type="project" value="TreeGrafter"/>
</dbReference>
<comment type="caution">
    <text evidence="4">The sequence shown here is derived from an EMBL/GenBank/DDBJ whole genome shotgun (WGS) entry which is preliminary data.</text>
</comment>
<dbReference type="Gene3D" id="2.40.50.140">
    <property type="entry name" value="Nucleic acid-binding proteins"/>
    <property type="match status" value="1"/>
</dbReference>